<accession>A0A392SW77</accession>
<keyword evidence="2" id="KW-1185">Reference proteome</keyword>
<protein>
    <submittedName>
        <fullName evidence="1">Uncharacterized protein</fullName>
    </submittedName>
</protein>
<proteinExistence type="predicted"/>
<name>A0A392SW77_9FABA</name>
<comment type="caution">
    <text evidence="1">The sequence shown here is derived from an EMBL/GenBank/DDBJ whole genome shotgun (WGS) entry which is preliminary data.</text>
</comment>
<evidence type="ECO:0000313" key="2">
    <source>
        <dbReference type="Proteomes" id="UP000265520"/>
    </source>
</evidence>
<dbReference type="AlphaFoldDB" id="A0A392SW77"/>
<organism evidence="1 2">
    <name type="scientific">Trifolium medium</name>
    <dbReference type="NCBI Taxonomy" id="97028"/>
    <lineage>
        <taxon>Eukaryota</taxon>
        <taxon>Viridiplantae</taxon>
        <taxon>Streptophyta</taxon>
        <taxon>Embryophyta</taxon>
        <taxon>Tracheophyta</taxon>
        <taxon>Spermatophyta</taxon>
        <taxon>Magnoliopsida</taxon>
        <taxon>eudicotyledons</taxon>
        <taxon>Gunneridae</taxon>
        <taxon>Pentapetalae</taxon>
        <taxon>rosids</taxon>
        <taxon>fabids</taxon>
        <taxon>Fabales</taxon>
        <taxon>Fabaceae</taxon>
        <taxon>Papilionoideae</taxon>
        <taxon>50 kb inversion clade</taxon>
        <taxon>NPAAA clade</taxon>
        <taxon>Hologalegina</taxon>
        <taxon>IRL clade</taxon>
        <taxon>Trifolieae</taxon>
        <taxon>Trifolium</taxon>
    </lineage>
</organism>
<sequence length="45" mass="4736">DPAASTAAEVAAAEDPNRAVSVLFKPLRHLVTNSDPYHCATCNLV</sequence>
<feature type="non-terminal residue" evidence="1">
    <location>
        <position position="1"/>
    </location>
</feature>
<dbReference type="Proteomes" id="UP000265520">
    <property type="component" value="Unassembled WGS sequence"/>
</dbReference>
<evidence type="ECO:0000313" key="1">
    <source>
        <dbReference type="EMBL" id="MCI52126.1"/>
    </source>
</evidence>
<reference evidence="1 2" key="1">
    <citation type="journal article" date="2018" name="Front. Plant Sci.">
        <title>Red Clover (Trifolium pratense) and Zigzag Clover (T. medium) - A Picture of Genomic Similarities and Differences.</title>
        <authorList>
            <person name="Dluhosova J."/>
            <person name="Istvanek J."/>
            <person name="Nedelnik J."/>
            <person name="Repkova J."/>
        </authorList>
    </citation>
    <scope>NUCLEOTIDE SEQUENCE [LARGE SCALE GENOMIC DNA]</scope>
    <source>
        <strain evidence="2">cv. 10/8</strain>
        <tissue evidence="1">Leaf</tissue>
    </source>
</reference>
<dbReference type="EMBL" id="LXQA010442561">
    <property type="protein sequence ID" value="MCI52126.1"/>
    <property type="molecule type" value="Genomic_DNA"/>
</dbReference>